<reference evidence="2" key="1">
    <citation type="submission" date="2016-11" db="UniProtKB">
        <authorList>
            <consortium name="WormBaseParasite"/>
        </authorList>
    </citation>
    <scope>IDENTIFICATION</scope>
    <source>
        <strain evidence="2">KR3021</strain>
    </source>
</reference>
<protein>
    <submittedName>
        <fullName evidence="2">HOOK domain-containing protein</fullName>
    </submittedName>
</protein>
<proteinExistence type="predicted"/>
<evidence type="ECO:0000313" key="1">
    <source>
        <dbReference type="Proteomes" id="UP000095286"/>
    </source>
</evidence>
<name>A0AC35TVE1_9BILA</name>
<dbReference type="Proteomes" id="UP000095286">
    <property type="component" value="Unplaced"/>
</dbReference>
<organism evidence="1 2">
    <name type="scientific">Rhabditophanes sp. KR3021</name>
    <dbReference type="NCBI Taxonomy" id="114890"/>
    <lineage>
        <taxon>Eukaryota</taxon>
        <taxon>Metazoa</taxon>
        <taxon>Ecdysozoa</taxon>
        <taxon>Nematoda</taxon>
        <taxon>Chromadorea</taxon>
        <taxon>Rhabditida</taxon>
        <taxon>Tylenchina</taxon>
        <taxon>Panagrolaimomorpha</taxon>
        <taxon>Strongyloidoidea</taxon>
        <taxon>Alloionematidae</taxon>
        <taxon>Rhabditophanes</taxon>
    </lineage>
</organism>
<evidence type="ECO:0000313" key="2">
    <source>
        <dbReference type="WBParaSite" id="RSKR_0000464100.1"/>
    </source>
</evidence>
<accession>A0AC35TVE1</accession>
<dbReference type="WBParaSite" id="RSKR_0000464100.1">
    <property type="protein sequence ID" value="RSKR_0000464100.1"/>
    <property type="gene ID" value="RSKR_0000464100"/>
</dbReference>
<sequence>MLFDMNEYLEHPNMQVIVSILTICFCSLVLLVKKVVGGQSKGDSKEGFDLKRLHDFVTKVKEQEVELNQFRTAQVETKGQKEELEKMGDVLGKYEKVLIKLTDSEKEVKKLSGKLSETELESGKLEKQNEEIQELLLHLKQVLAEDESKIGGMDNKMRLLESEVCELKSTNTTLEHRFNEAQLALTGVADTLKTCELEKNDSEAMSNKLKASLQLLTKEHEKLTREFMELSEMFKGSTKSEKNGWSDLDEEEDCVVKSGESVMDIAKIRAQATKLENDIKVVEKQLAQETEAKQTLQATVTSLERQLLKCKAEILAKKSESSESSSHMEKLLNMLNVKEGKIGDLEEACNKLRNELSTITNRYHEVSNEKSKIESKFERTENEKKDLKEKVDKLKVFQFQEMNKLQTKIKNVEEVKNLEIEYLKSKVSSVESFTVASQMISNESLNGGSPFNEAGVESVVLWNNVPVAGSSSSSLHREGYGGHESSDNGSLKKMAINRSRKMNAVPNKSFLHQDYKAPNNYESPYSSSGERKIGFDERKSSHSVKVRTRTRSVGRQSNC</sequence>